<feature type="transmembrane region" description="Helical" evidence="1">
    <location>
        <begin position="31"/>
        <end position="50"/>
    </location>
</feature>
<dbReference type="AlphaFoldDB" id="A0A426DDM9"/>
<name>A0A426DDM9_9FIRM</name>
<feature type="transmembrane region" description="Helical" evidence="1">
    <location>
        <begin position="56"/>
        <end position="73"/>
    </location>
</feature>
<dbReference type="EMBL" id="RHJS01000002">
    <property type="protein sequence ID" value="RRK30838.1"/>
    <property type="molecule type" value="Genomic_DNA"/>
</dbReference>
<keyword evidence="1" id="KW-0812">Transmembrane</keyword>
<accession>A0A426DDM9</accession>
<protein>
    <submittedName>
        <fullName evidence="2">Uncharacterized protein</fullName>
    </submittedName>
</protein>
<reference evidence="2" key="1">
    <citation type="submission" date="2018-10" db="EMBL/GenBank/DDBJ databases">
        <title>Schaedlerella arabinophila gen. nov. sp. nov., isolated from the mouse intestinal tract and comparative analysis with the genome of the closely related altered Schaedler flora strain ASF502.</title>
        <authorList>
            <person name="Miyake S."/>
            <person name="Soh M."/>
            <person name="Seedorf H."/>
        </authorList>
    </citation>
    <scope>NUCLEOTIDE SEQUENCE [LARGE SCALE GENOMIC DNA]</scope>
    <source>
        <strain evidence="2">DSM 106076</strain>
    </source>
</reference>
<evidence type="ECO:0000313" key="3">
    <source>
        <dbReference type="Proteomes" id="UP000274920"/>
    </source>
</evidence>
<keyword evidence="3" id="KW-1185">Reference proteome</keyword>
<evidence type="ECO:0000313" key="2">
    <source>
        <dbReference type="EMBL" id="RRK30838.1"/>
    </source>
</evidence>
<dbReference type="Pfam" id="PF20040">
    <property type="entry name" value="DUF6442"/>
    <property type="match status" value="1"/>
</dbReference>
<dbReference type="RefSeq" id="WP_125126618.1">
    <property type="nucleotide sequence ID" value="NZ_RHJS01000002.1"/>
</dbReference>
<feature type="transmembrane region" description="Helical" evidence="1">
    <location>
        <begin position="85"/>
        <end position="103"/>
    </location>
</feature>
<comment type="caution">
    <text evidence="2">The sequence shown here is derived from an EMBL/GenBank/DDBJ whole genome shotgun (WGS) entry which is preliminary data.</text>
</comment>
<proteinExistence type="predicted"/>
<organism evidence="2 3">
    <name type="scientific">Schaedlerella arabinosiphila</name>
    <dbReference type="NCBI Taxonomy" id="2044587"/>
    <lineage>
        <taxon>Bacteria</taxon>
        <taxon>Bacillati</taxon>
        <taxon>Bacillota</taxon>
        <taxon>Clostridia</taxon>
        <taxon>Lachnospirales</taxon>
        <taxon>Lachnospiraceae</taxon>
        <taxon>Schaedlerella</taxon>
    </lineage>
</organism>
<keyword evidence="1" id="KW-0472">Membrane</keyword>
<dbReference type="InterPro" id="IPR045620">
    <property type="entry name" value="DUF6442"/>
</dbReference>
<sequence>MKREEILEKGRKENAGQDLYEKEIVREGGEVGIYVVLIMALVLFLIEMYVNDRARYELWAMFYSLMAAGYTVRLKASRKKRWQEILPAAAGWGAVLLEAAMYFRNLLGAAAML</sequence>
<gene>
    <name evidence="2" type="ORF">EBB54_05210</name>
</gene>
<evidence type="ECO:0000256" key="1">
    <source>
        <dbReference type="SAM" id="Phobius"/>
    </source>
</evidence>
<keyword evidence="1" id="KW-1133">Transmembrane helix</keyword>
<dbReference type="Proteomes" id="UP000274920">
    <property type="component" value="Unassembled WGS sequence"/>
</dbReference>